<feature type="compositionally biased region" description="Acidic residues" evidence="1">
    <location>
        <begin position="185"/>
        <end position="199"/>
    </location>
</feature>
<feature type="region of interest" description="Disordered" evidence="1">
    <location>
        <begin position="52"/>
        <end position="114"/>
    </location>
</feature>
<dbReference type="AlphaFoldDB" id="A0AAV9HFW2"/>
<name>A0AAV9HFW2_9PEZI</name>
<evidence type="ECO:0000256" key="1">
    <source>
        <dbReference type="SAM" id="MobiDB-lite"/>
    </source>
</evidence>
<feature type="compositionally biased region" description="Basic and acidic residues" evidence="1">
    <location>
        <begin position="163"/>
        <end position="181"/>
    </location>
</feature>
<dbReference type="InterPro" id="IPR044553">
    <property type="entry name" value="Bbox1_ANCHR"/>
</dbReference>
<protein>
    <submittedName>
        <fullName evidence="2">Abscission/NoCut checkpoint regulator</fullName>
    </submittedName>
</protein>
<proteinExistence type="predicted"/>
<feature type="region of interest" description="Disordered" evidence="1">
    <location>
        <begin position="139"/>
        <end position="269"/>
    </location>
</feature>
<reference evidence="2" key="1">
    <citation type="journal article" date="2023" name="Mol. Phylogenet. Evol.">
        <title>Genome-scale phylogeny and comparative genomics of the fungal order Sordariales.</title>
        <authorList>
            <person name="Hensen N."/>
            <person name="Bonometti L."/>
            <person name="Westerberg I."/>
            <person name="Brannstrom I.O."/>
            <person name="Guillou S."/>
            <person name="Cros-Aarteil S."/>
            <person name="Calhoun S."/>
            <person name="Haridas S."/>
            <person name="Kuo A."/>
            <person name="Mondo S."/>
            <person name="Pangilinan J."/>
            <person name="Riley R."/>
            <person name="LaButti K."/>
            <person name="Andreopoulos B."/>
            <person name="Lipzen A."/>
            <person name="Chen C."/>
            <person name="Yan M."/>
            <person name="Daum C."/>
            <person name="Ng V."/>
            <person name="Clum A."/>
            <person name="Steindorff A."/>
            <person name="Ohm R.A."/>
            <person name="Martin F."/>
            <person name="Silar P."/>
            <person name="Natvig D.O."/>
            <person name="Lalanne C."/>
            <person name="Gautier V."/>
            <person name="Ament-Velasquez S.L."/>
            <person name="Kruys A."/>
            <person name="Hutchinson M.I."/>
            <person name="Powell A.J."/>
            <person name="Barry K."/>
            <person name="Miller A.N."/>
            <person name="Grigoriev I.V."/>
            <person name="Debuchy R."/>
            <person name="Gladieux P."/>
            <person name="Hiltunen Thoren M."/>
            <person name="Johannesson H."/>
        </authorList>
    </citation>
    <scope>NUCLEOTIDE SEQUENCE</scope>
    <source>
        <strain evidence="2">PSN324</strain>
    </source>
</reference>
<evidence type="ECO:0000313" key="2">
    <source>
        <dbReference type="EMBL" id="KAK4458791.1"/>
    </source>
</evidence>
<evidence type="ECO:0000313" key="3">
    <source>
        <dbReference type="Proteomes" id="UP001321749"/>
    </source>
</evidence>
<dbReference type="Pfam" id="PF22586">
    <property type="entry name" value="ANCHR-like_BBOX"/>
    <property type="match status" value="1"/>
</dbReference>
<gene>
    <name evidence="2" type="ORF">QBC42DRAFT_340783</name>
</gene>
<sequence length="389" mass="41606">MPSDQSLLDRLNALRPTNVNLENSSNTIAPLRDENLQPVSREDALAARLRTLRNQPNSSDDVVGGGGVRKLGSSAQPPSSGPPQPLMINRDPNEKVAHQAPTVSPSSGRADGLLSRQNNRYEIRGDEADLDDDQALDALLESLGEGDFDLTADGDHDDSDQPPDPRDEAEKLAELLRKLKSTDPNGDDDDDDGNSSDGEEMSRAVESILSQARDELSSLAAPSAGTSTNEDGTENEKDKGAPTTAGGDPFSLPSVPSQPPQKVEEPEVDDDLLTSRLVSLRGIGPVDSFGLPSAPTFRPDSRTAPGQSVLQRNSRNKYSDSDQSTWCVVCLEDATVRCEGCDDDVYCSRCWKEMHVGVQAGYEERGHRWVKFGKGGRGGNGLMPGGGSA</sequence>
<accession>A0AAV9HFW2</accession>
<feature type="region of interest" description="Disordered" evidence="1">
    <location>
        <begin position="284"/>
        <end position="316"/>
    </location>
</feature>
<dbReference type="PANTHER" id="PTHR46603:SF1">
    <property type="entry name" value="ABSCISSION_NOCUT CHECKPOINT REGULATOR"/>
    <property type="match status" value="1"/>
</dbReference>
<feature type="compositionally biased region" description="Acidic residues" evidence="1">
    <location>
        <begin position="144"/>
        <end position="161"/>
    </location>
</feature>
<feature type="compositionally biased region" description="Polar residues" evidence="1">
    <location>
        <begin position="304"/>
        <end position="313"/>
    </location>
</feature>
<dbReference type="Proteomes" id="UP001321749">
    <property type="component" value="Unassembled WGS sequence"/>
</dbReference>
<comment type="caution">
    <text evidence="2">The sequence shown here is derived from an EMBL/GenBank/DDBJ whole genome shotgun (WGS) entry which is preliminary data.</text>
</comment>
<dbReference type="CDD" id="cd19817">
    <property type="entry name" value="Bbox1_ANCHR-like"/>
    <property type="match status" value="1"/>
</dbReference>
<dbReference type="SUPFAM" id="SSF57845">
    <property type="entry name" value="B-box zinc-binding domain"/>
    <property type="match status" value="1"/>
</dbReference>
<dbReference type="EMBL" id="MU865056">
    <property type="protein sequence ID" value="KAK4458791.1"/>
    <property type="molecule type" value="Genomic_DNA"/>
</dbReference>
<organism evidence="2 3">
    <name type="scientific">Cladorrhinum samala</name>
    <dbReference type="NCBI Taxonomy" id="585594"/>
    <lineage>
        <taxon>Eukaryota</taxon>
        <taxon>Fungi</taxon>
        <taxon>Dikarya</taxon>
        <taxon>Ascomycota</taxon>
        <taxon>Pezizomycotina</taxon>
        <taxon>Sordariomycetes</taxon>
        <taxon>Sordariomycetidae</taxon>
        <taxon>Sordariales</taxon>
        <taxon>Podosporaceae</taxon>
        <taxon>Cladorrhinum</taxon>
    </lineage>
</organism>
<reference evidence="2" key="2">
    <citation type="submission" date="2023-06" db="EMBL/GenBank/DDBJ databases">
        <authorList>
            <consortium name="Lawrence Berkeley National Laboratory"/>
            <person name="Mondo S.J."/>
            <person name="Hensen N."/>
            <person name="Bonometti L."/>
            <person name="Westerberg I."/>
            <person name="Brannstrom I.O."/>
            <person name="Guillou S."/>
            <person name="Cros-Aarteil S."/>
            <person name="Calhoun S."/>
            <person name="Haridas S."/>
            <person name="Kuo A."/>
            <person name="Pangilinan J."/>
            <person name="Riley R."/>
            <person name="Labutti K."/>
            <person name="Andreopoulos B."/>
            <person name="Lipzen A."/>
            <person name="Chen C."/>
            <person name="Yanf M."/>
            <person name="Daum C."/>
            <person name="Ng V."/>
            <person name="Clum A."/>
            <person name="Steindorff A."/>
            <person name="Ohm R."/>
            <person name="Martin F."/>
            <person name="Silar P."/>
            <person name="Natvig D."/>
            <person name="Lalanne C."/>
            <person name="Gautier V."/>
            <person name="Ament-Velasquez S.L."/>
            <person name="Kruys A."/>
            <person name="Hutchinson M.I."/>
            <person name="Powell A.J."/>
            <person name="Barry K."/>
            <person name="Miller A.N."/>
            <person name="Grigoriev I.V."/>
            <person name="Debuchy R."/>
            <person name="Gladieux P."/>
            <person name="Thoren M.H."/>
            <person name="Johannesson H."/>
        </authorList>
    </citation>
    <scope>NUCLEOTIDE SEQUENCE</scope>
    <source>
        <strain evidence="2">PSN324</strain>
    </source>
</reference>
<dbReference type="PANTHER" id="PTHR46603">
    <property type="entry name" value="ABSCISSION/NOCUT CHECKPOINT REGULATOR"/>
    <property type="match status" value="1"/>
</dbReference>
<keyword evidence="3" id="KW-1185">Reference proteome</keyword>